<dbReference type="Proteomes" id="UP000251960">
    <property type="component" value="Chromosome 2"/>
</dbReference>
<name>A0A3L6FV23_MAIZE</name>
<gene>
    <name evidence="3" type="primary">BAG4_5</name>
    <name evidence="3" type="ORF">Zm00014a_025526</name>
</gene>
<reference evidence="3" key="1">
    <citation type="journal article" date="2018" name="Nat. Genet.">
        <title>Extensive intraspecific gene order and gene structural variations between Mo17 and other maize genomes.</title>
        <authorList>
            <person name="Sun S."/>
            <person name="Zhou Y."/>
            <person name="Chen J."/>
            <person name="Shi J."/>
            <person name="Zhao H."/>
            <person name="Zhao H."/>
            <person name="Song W."/>
            <person name="Zhang M."/>
            <person name="Cui Y."/>
            <person name="Dong X."/>
            <person name="Liu H."/>
            <person name="Ma X."/>
            <person name="Jiao Y."/>
            <person name="Wang B."/>
            <person name="Wei X."/>
            <person name="Stein J.C."/>
            <person name="Glaubitz J.C."/>
            <person name="Lu F."/>
            <person name="Yu G."/>
            <person name="Liang C."/>
            <person name="Fengler K."/>
            <person name="Li B."/>
            <person name="Rafalski A."/>
            <person name="Schnable P.S."/>
            <person name="Ware D.H."/>
            <person name="Buckler E.S."/>
            <person name="Lai J."/>
        </authorList>
    </citation>
    <scope>NUCLEOTIDE SEQUENCE [LARGE SCALE GENOMIC DNA]</scope>
    <source>
        <tissue evidence="3">Seedling</tissue>
    </source>
</reference>
<feature type="compositionally biased region" description="Low complexity" evidence="1">
    <location>
        <begin position="16"/>
        <end position="37"/>
    </location>
</feature>
<evidence type="ECO:0000313" key="3">
    <source>
        <dbReference type="EMBL" id="PWZ38709.1"/>
    </source>
</evidence>
<dbReference type="InterPro" id="IPR000626">
    <property type="entry name" value="Ubiquitin-like_dom"/>
</dbReference>
<organism evidence="3">
    <name type="scientific">Zea mays</name>
    <name type="common">Maize</name>
    <dbReference type="NCBI Taxonomy" id="4577"/>
    <lineage>
        <taxon>Eukaryota</taxon>
        <taxon>Viridiplantae</taxon>
        <taxon>Streptophyta</taxon>
        <taxon>Embryophyta</taxon>
        <taxon>Tracheophyta</taxon>
        <taxon>Spermatophyta</taxon>
        <taxon>Magnoliopsida</taxon>
        <taxon>Liliopsida</taxon>
        <taxon>Poales</taxon>
        <taxon>Poaceae</taxon>
        <taxon>PACMAD clade</taxon>
        <taxon>Panicoideae</taxon>
        <taxon>Andropogonodae</taxon>
        <taxon>Andropogoneae</taxon>
        <taxon>Tripsacinae</taxon>
        <taxon>Zea</taxon>
    </lineage>
</organism>
<dbReference type="InterPro" id="IPR029071">
    <property type="entry name" value="Ubiquitin-like_domsf"/>
</dbReference>
<feature type="region of interest" description="Disordered" evidence="1">
    <location>
        <begin position="1"/>
        <end position="41"/>
    </location>
</feature>
<comment type="caution">
    <text evidence="3">The sequence shown here is derived from an EMBL/GenBank/DDBJ whole genome shotgun (WGS) entry which is preliminary data.</text>
</comment>
<evidence type="ECO:0000259" key="2">
    <source>
        <dbReference type="PROSITE" id="PS50053"/>
    </source>
</evidence>
<protein>
    <submittedName>
        <fullName evidence="3">BAG family molecular chaperone regulator 4</fullName>
    </submittedName>
</protein>
<feature type="domain" description="Ubiquitin-like" evidence="2">
    <location>
        <begin position="98"/>
        <end position="143"/>
    </location>
</feature>
<dbReference type="AlphaFoldDB" id="A0A3L6FV23"/>
<dbReference type="EMBL" id="NCVQ01000003">
    <property type="protein sequence ID" value="PWZ38709.1"/>
    <property type="molecule type" value="Genomic_DNA"/>
</dbReference>
<feature type="compositionally biased region" description="Basic residues" evidence="1">
    <location>
        <begin position="1"/>
        <end position="15"/>
    </location>
</feature>
<evidence type="ECO:0000256" key="1">
    <source>
        <dbReference type="SAM" id="MobiDB-lite"/>
    </source>
</evidence>
<accession>A0A3L6FV23</accession>
<sequence>MIKLRYPKKLFRRSSSKGSSTTTTTSSSSSDGDAAGSARGGEIEWEVRPGGMLVQKRDGRGHVDVITVRVATGFSWHDVSVVATCTFVWACKKTIAGELKAVLWKMTGLEPREQRLLFRGKEREDGDHLHMIGVRDMDKVLLLEDPALKDMKLRAGLTAAYRQTFIRV</sequence>
<dbReference type="ExpressionAtlas" id="A0A3L6FV23">
    <property type="expression patterns" value="baseline and differential"/>
</dbReference>
<dbReference type="PANTHER" id="PTHR47376">
    <property type="entry name" value="OS02G0597700 PROTEIN"/>
    <property type="match status" value="1"/>
</dbReference>
<dbReference type="SUPFAM" id="SSF54236">
    <property type="entry name" value="Ubiquitin-like"/>
    <property type="match status" value="1"/>
</dbReference>
<proteinExistence type="predicted"/>
<dbReference type="Gene3D" id="3.10.20.90">
    <property type="entry name" value="Phosphatidylinositol 3-kinase Catalytic Subunit, Chain A, domain 1"/>
    <property type="match status" value="1"/>
</dbReference>
<dbReference type="PROSITE" id="PS50053">
    <property type="entry name" value="UBIQUITIN_2"/>
    <property type="match status" value="1"/>
</dbReference>